<dbReference type="Gene3D" id="1.10.150.240">
    <property type="entry name" value="Putative phosphatase, domain 2"/>
    <property type="match status" value="1"/>
</dbReference>
<dbReference type="GO" id="GO:0016791">
    <property type="term" value="F:phosphatase activity"/>
    <property type="evidence" value="ECO:0007669"/>
    <property type="project" value="TreeGrafter"/>
</dbReference>
<dbReference type="OrthoDB" id="40579at2759"/>
<evidence type="ECO:0000313" key="2">
    <source>
        <dbReference type="Proteomes" id="UP000054144"/>
    </source>
</evidence>
<dbReference type="InterPro" id="IPR023198">
    <property type="entry name" value="PGP-like_dom2"/>
</dbReference>
<dbReference type="FunFam" id="1.10.150.240:FF:000001">
    <property type="entry name" value="Haloacid dehalogenase-like hydrolase domain"/>
    <property type="match status" value="1"/>
</dbReference>
<sequence length="259" mass="29076">MGPSTRPKIEYVLFDVDGLMIDSERIYTEVTSAYKILKPYGKTMTWDIKAGCMGKPQMEATKYLLSFFPDVDISIEDYLKQRNELQDKMWPTVSLLPGVARLVKHLKAHNIPIAVATGSRRSKYLLKINHLSDVFDCFGENVVCGDDQERFTFELRGKPEPDIFLAAAGVTLHRDVGLPGVYPTPGQVTERARGLVFEDGLSGMQAAKRAGMSVVWVPDPNLKDVTDKDYTGTEQPDRILQSLEDFKPEEWGLPPYSEA</sequence>
<keyword evidence="2" id="KW-1185">Reference proteome</keyword>
<dbReference type="PANTHER" id="PTHR18901">
    <property type="entry name" value="2-DEOXYGLUCOSE-6-PHOSPHATE PHOSPHATASE 2"/>
    <property type="match status" value="1"/>
</dbReference>
<proteinExistence type="predicted"/>
<dbReference type="InterPro" id="IPR036412">
    <property type="entry name" value="HAD-like_sf"/>
</dbReference>
<dbReference type="EMBL" id="KN882089">
    <property type="protein sequence ID" value="KIY44558.1"/>
    <property type="molecule type" value="Genomic_DNA"/>
</dbReference>
<name>A0A0D7A178_9AGAR</name>
<dbReference type="AlphaFoldDB" id="A0A0D7A178"/>
<dbReference type="Proteomes" id="UP000054144">
    <property type="component" value="Unassembled WGS sequence"/>
</dbReference>
<dbReference type="SUPFAM" id="SSF56784">
    <property type="entry name" value="HAD-like"/>
    <property type="match status" value="1"/>
</dbReference>
<dbReference type="SFLD" id="SFLDG01129">
    <property type="entry name" value="C1.5:_HAD__Beta-PGM__Phosphata"/>
    <property type="match status" value="1"/>
</dbReference>
<accession>A0A0D7A178</accession>
<dbReference type="PANTHER" id="PTHR18901:SF38">
    <property type="entry name" value="PSEUDOURIDINE-5'-PHOSPHATASE"/>
    <property type="match status" value="1"/>
</dbReference>
<dbReference type="Gene3D" id="3.40.50.1000">
    <property type="entry name" value="HAD superfamily/HAD-like"/>
    <property type="match status" value="1"/>
</dbReference>
<protein>
    <submittedName>
        <fullName evidence="1">HAD-like protein</fullName>
    </submittedName>
</protein>
<dbReference type="InterPro" id="IPR023214">
    <property type="entry name" value="HAD_sf"/>
</dbReference>
<evidence type="ECO:0000313" key="1">
    <source>
        <dbReference type="EMBL" id="KIY44558.1"/>
    </source>
</evidence>
<gene>
    <name evidence="1" type="ORF">FISHEDRAFT_51234</name>
</gene>
<organism evidence="1 2">
    <name type="scientific">Fistulina hepatica ATCC 64428</name>
    <dbReference type="NCBI Taxonomy" id="1128425"/>
    <lineage>
        <taxon>Eukaryota</taxon>
        <taxon>Fungi</taxon>
        <taxon>Dikarya</taxon>
        <taxon>Basidiomycota</taxon>
        <taxon>Agaricomycotina</taxon>
        <taxon>Agaricomycetes</taxon>
        <taxon>Agaricomycetidae</taxon>
        <taxon>Agaricales</taxon>
        <taxon>Fistulinaceae</taxon>
        <taxon>Fistulina</taxon>
    </lineage>
</organism>
<dbReference type="SFLD" id="SFLDS00003">
    <property type="entry name" value="Haloacid_Dehalogenase"/>
    <property type="match status" value="1"/>
</dbReference>
<dbReference type="Pfam" id="PF00702">
    <property type="entry name" value="Hydrolase"/>
    <property type="match status" value="1"/>
</dbReference>
<reference evidence="1 2" key="1">
    <citation type="journal article" date="2015" name="Fungal Genet. Biol.">
        <title>Evolution of novel wood decay mechanisms in Agaricales revealed by the genome sequences of Fistulina hepatica and Cylindrobasidium torrendii.</title>
        <authorList>
            <person name="Floudas D."/>
            <person name="Held B.W."/>
            <person name="Riley R."/>
            <person name="Nagy L.G."/>
            <person name="Koehler G."/>
            <person name="Ransdell A.S."/>
            <person name="Younus H."/>
            <person name="Chow J."/>
            <person name="Chiniquy J."/>
            <person name="Lipzen A."/>
            <person name="Tritt A."/>
            <person name="Sun H."/>
            <person name="Haridas S."/>
            <person name="LaButti K."/>
            <person name="Ohm R.A."/>
            <person name="Kues U."/>
            <person name="Blanchette R.A."/>
            <person name="Grigoriev I.V."/>
            <person name="Minto R.E."/>
            <person name="Hibbett D.S."/>
        </authorList>
    </citation>
    <scope>NUCLEOTIDE SEQUENCE [LARGE SCALE GENOMIC DNA]</scope>
    <source>
        <strain evidence="1 2">ATCC 64428</strain>
    </source>
</reference>